<dbReference type="PANTHER" id="PTHR24006">
    <property type="entry name" value="UBIQUITIN CARBOXYL-TERMINAL HYDROLASE"/>
    <property type="match status" value="1"/>
</dbReference>
<feature type="region of interest" description="Disordered" evidence="1">
    <location>
        <begin position="1368"/>
        <end position="1388"/>
    </location>
</feature>
<evidence type="ECO:0000256" key="1">
    <source>
        <dbReference type="SAM" id="MobiDB-lite"/>
    </source>
</evidence>
<dbReference type="GO" id="GO:0016787">
    <property type="term" value="F:hydrolase activity"/>
    <property type="evidence" value="ECO:0007669"/>
    <property type="project" value="UniProtKB-KW"/>
</dbReference>
<feature type="domain" description="USP" evidence="2">
    <location>
        <begin position="1338"/>
        <end position="1706"/>
    </location>
</feature>
<evidence type="ECO:0000259" key="2">
    <source>
        <dbReference type="PROSITE" id="PS50235"/>
    </source>
</evidence>
<keyword evidence="3" id="KW-0378">Hydrolase</keyword>
<feature type="region of interest" description="Disordered" evidence="1">
    <location>
        <begin position="1938"/>
        <end position="1968"/>
    </location>
</feature>
<organism evidence="3 4">
    <name type="scientific">Blattamonas nauphoetae</name>
    <dbReference type="NCBI Taxonomy" id="2049346"/>
    <lineage>
        <taxon>Eukaryota</taxon>
        <taxon>Metamonada</taxon>
        <taxon>Preaxostyla</taxon>
        <taxon>Oxymonadida</taxon>
        <taxon>Blattamonas</taxon>
    </lineage>
</organism>
<dbReference type="InterPro" id="IPR038765">
    <property type="entry name" value="Papain-like_cys_pep_sf"/>
</dbReference>
<reference evidence="3 4" key="1">
    <citation type="journal article" date="2022" name="bioRxiv">
        <title>Genomics of Preaxostyla Flagellates Illuminates Evolutionary Transitions and the Path Towards Mitochondrial Loss.</title>
        <authorList>
            <person name="Novak L.V.F."/>
            <person name="Treitli S.C."/>
            <person name="Pyrih J."/>
            <person name="Halakuc P."/>
            <person name="Pipaliya S.V."/>
            <person name="Vacek V."/>
            <person name="Brzon O."/>
            <person name="Soukal P."/>
            <person name="Eme L."/>
            <person name="Dacks J.B."/>
            <person name="Karnkowska A."/>
            <person name="Elias M."/>
            <person name="Hampl V."/>
        </authorList>
    </citation>
    <scope>NUCLEOTIDE SEQUENCE [LARGE SCALE GENOMIC DNA]</scope>
    <source>
        <strain evidence="3">NAU3</strain>
        <tissue evidence="3">Gut</tissue>
    </source>
</reference>
<evidence type="ECO:0000313" key="4">
    <source>
        <dbReference type="Proteomes" id="UP001281761"/>
    </source>
</evidence>
<dbReference type="InterPro" id="IPR028889">
    <property type="entry name" value="USP"/>
</dbReference>
<comment type="caution">
    <text evidence="3">The sequence shown here is derived from an EMBL/GenBank/DDBJ whole genome shotgun (WGS) entry which is preliminary data.</text>
</comment>
<dbReference type="SUPFAM" id="SSF54001">
    <property type="entry name" value="Cysteine proteinases"/>
    <property type="match status" value="1"/>
</dbReference>
<dbReference type="EMBL" id="JARBJD010000022">
    <property type="protein sequence ID" value="KAK2960530.1"/>
    <property type="molecule type" value="Genomic_DNA"/>
</dbReference>
<accession>A0ABQ9YA16</accession>
<evidence type="ECO:0000313" key="3">
    <source>
        <dbReference type="EMBL" id="KAK2960530.1"/>
    </source>
</evidence>
<dbReference type="Pfam" id="PF00443">
    <property type="entry name" value="UCH"/>
    <property type="match status" value="1"/>
</dbReference>
<feature type="region of interest" description="Disordered" evidence="1">
    <location>
        <begin position="369"/>
        <end position="391"/>
    </location>
</feature>
<gene>
    <name evidence="3" type="ORF">BLNAU_4428</name>
</gene>
<dbReference type="PROSITE" id="PS50235">
    <property type="entry name" value="USP_3"/>
    <property type="match status" value="1"/>
</dbReference>
<dbReference type="Gene3D" id="3.90.70.10">
    <property type="entry name" value="Cysteine proteinases"/>
    <property type="match status" value="1"/>
</dbReference>
<protein>
    <submittedName>
        <fullName evidence="3">Ubiquitin carboxyl-terminal hydrolase</fullName>
    </submittedName>
</protein>
<dbReference type="InterPro" id="IPR001394">
    <property type="entry name" value="Peptidase_C19_UCH"/>
</dbReference>
<name>A0ABQ9YA16_9EUKA</name>
<dbReference type="InterPro" id="IPR050164">
    <property type="entry name" value="Peptidase_C19"/>
</dbReference>
<dbReference type="Proteomes" id="UP001281761">
    <property type="component" value="Unassembled WGS sequence"/>
</dbReference>
<sequence length="3579" mass="408247">MIFERANQQDIFRHHRETLFNSFIALHSSLELATNQVYYLLKPIIFGTLFFTRQYVYTHFESLQKSLIEFLSGLHIFPSTIIHDYRHLKRLVRLFFLFEQLTFSLLDPEEAVTQIQDTYITNSIIYLKSEHPTLHLLSVHLLYPIFFAIVLKENYNPLSPIPNAPAGVHSCESILKKGRISINSNLLSEQRVQTIAEGLRSRQVFLGISRTTNPSDTTANRFNFIYSTLVRFFKVPPPAIPISTPLLTSPPRFIKAPFIPDAIFDLVQSTEVLFVEQKAKAKATPKQPNAPPRGQNIPPLTQNVPLMTSVSLLNPQRTTPGQTVTMLPYVPSQSPVPGPPITMQPFVPSQPTAPGPPTMNSLVPSQSISQVTSNGIQDKPKPKTKGTAKSNEGIQQIDLAGWTEILASTDGKEEEKTKTILNRNRDRPGFRASLDTMNNDIETRLGRLITSQLNPKAPDQPPKNTSDTESWIRLFRLFWILFLEVYDTTQKDPPTLSPDIACFGDNNLHRFILFNPFCNPNDVEENGPKSMEERTEIFWANEILLSISRFFIKLQRTPRHTFDYILKRIDLHFNDRVVQLKEELRKNPKRTLTEAEDSIVAHIAAFLVMLVDSGLVTRTKQNDPIIPQDEQKDYDQKMKKWKQDRETFEKQYLAKIKKSIDDSKLGWINLQITNTSHNRIGTVNSRKIHHQLRTKSTYQDLRLSIARTEKVQPTSVHLFWFDENCTESVAELPEVLFEREYNSHMNVTIDSSNPVALNKVEIPYPDNLKTEPPKPQGGRASYPPLKKTPVTVNGFKIDDLIEFFRERCFSSPTILSSSTLLFNSLTFSPEVKFKLSEGKDVDWSLAIQSNMFMDVYLLLNKHCQPLKERQLIPKSDPWITNFLKEGGLAPLLFRFINKVNTFSTVDPHSGSPPQLLVRLLEILTLLVENAPTLVGTGVLNTIIPNLNHPSEMTAEESVRYSLLLAATSIHLRQHGLIFPFSSLLHITSPSTGVKTLIFKSETTASLPSTSLNLLHQLSNQSKSLFNSTKNLDLKEVRARVLDLINTTIFDPHFVTCLSAWAVRDRSLLSSVKDDEAQQFDDFVSNQSREHRTVIGNLLKARKNHLPPRQLYVDLILSSVGSPIMDSPYLSLLITEETSKQILKEESAKILLHLLFLPTQAHLLTFHQRDKLMELLKNILTLPGTNGFYPTDLCQLSLMILLSSSKTPITIESKDVTGDVSVTPPTILLSLCLKQASDAVKTFKAIRIDNMPLVDFIFKSFLNPSNHFEQPSAINRHINNHATRTCLFDILNMLLDKDSNQDNLLEMFGKCETYRQNSIIPVSSPSRHTRRAGSEVLPKGLTNPRNACFMNSVVIQLFHHQQFRNNILSFSPPPFSPGPDDSNAEEDPAKLGDQINRRNTLLALRRLFTDLLINSPGTQLTVEELTKYIRGCDGASFSVQQQDDASDFFQAFVNQDAFLDAKEYPQLFQKLFQTTTVSHTICPNGDFSHDVEESVVTRVPIATHSKLVDCLAYRALGQKQLGMKFCLQCRSNFDHLYQSHTFENTSNTLVFYIVRNLAGKQYSLDWDRFEIPFMGLDITPFTEENRKWRQKDGNGEFDRFKTMENTSKNDRTPFIHNELRPHPAIPKEKRMKNLFDLSGFVTFVGHPDQGGHYRSYVRLRQETNNFQWMRFDDDKVQKVSKEEAKVAAEGNGKDGCEYGFLLFYQRRFPERIWPQEKQLSVNATHISKKHSLTHNFRYFEMGDVSDENEQMLWTKETPKLTFQSFKQDDRTIKLDEQIQHAYNEIGILKQKIEDSYVVQRNEMEISKPSEWRLFQREMEDPSFTSFFNSVLERAKMQQTQQVNENPAAAIQFARHFLHTTLRISEPDDDLRKQKQDVISTLSSTTVSRSLVSMLNQEMKAYLAWIKEDTKQARIREELRNEIGKQNNTILSLRAEMKQKVEDEPATQPKVQNRFGRKQQSSEQKKLQTEMDQQILTVDIPKEKIRDFSEEVSPSLIVAFVFHCHDERQKFFFEIVQHALWNFAQEHAGKEIGPNQPNPEPEITDFFKNYLKVLSSGLGLFLFTRKDPRISDTTMSDKFNAALSLLTSQKIAEGESEPSTSALLHKSLSDASVLPRLFDLIFSPSSPLLPEPTSLFSQGPMTEMSENIFCSQQNDILKMNPAELDLAGLVCFDIKPKIYEQILEATYRYLSQATDNPFTHNPHDGLPSMSELFLDNTISQWLQSRLLEPPHPQNNQSLFITICCGGHEDLFEKYSHFLLDRLTQRGSLSPPIINLSFSLVDLMTANGRAEEEAFETFFQALIDTCTEDDLFIDSFTTAVQTLPKLRNLCMTQKSMTYFLTKSTNLATKKPASKIIRVLFPQQPMSSSSHGNPADKTAPSEPKVSVIVPFHFGLKPPPSESLQSLDPSELNFILFTVEFLQTNLKKEVKKDDVREKLRYSELIYILASLLCSSNIAETFTDHPQLHQLVPILLSLLIPFQYTPQERGSELKSILTHNLSILQIQLHLVSKIPDCIDTKMLISLSPPTEVLNLVTSSLPDNRIDKSTIDDYASVLLSLLIIQLEQNPSDLTVVFPEGKKEQVDGKVKLNTFSVRATQNSDFFPSLIALLSSLFKTPFQIPSHYLCLLLQSQLLHHIIHPHQASPDQSKPSIDRLYRYFSKLFNFVDCDVDGGTKSFSDLLFRNMVSTLALAPTFSTIAQKSFIDLSALRHLSKDGPASPTGLAKRVELPISFVTFSPNDESTPLISTHHNIQPTQIAEKIMSTISYTPPSAPLTDFIQFIVSQKRSAELKAIVDCLSHYRSHSFKVTPNEHSKFYFSIQICIVQSLRSIINQVLDTSVVKEFWRTLAIFTTTHFDIQLQTDFFSIITDLLPSLSINHPQLVLSIVETIERHFSESWTFSTIQRTVTSYLTNHPFLSQKMAKLYPKCESRTIYPFTPEYKTTSEQPSDKKDQVAFSRGYCLFLQRLLDMCVPEPITLSHTTQSDSGTSPPMEGLLKTTSDSLCVLRLVQWFLYLTTPHSKDLQSSKLPDNQTFRKFFPQFSPYTTLPPDLTASMEKGLRQIFSLIRQDTRLEQHSKETDILVWPNLLLSSSHLFSTLSPQQPTLQLRPFRAFIPESLLSFIFGENLHPKPVVSLHEILRIAMNNLLKAVNPPNINNIFSCCRTLQYILPSYFGDKITQQNRDQLKKVVDSIQPQGKESQDAILAKNALVRISQFPPCLSSPVQLNPFNEDPHITPILGESGRMILHECYVTLYNFLRDHANFVIGDEEIKTSVSKLVQSERVFLLFQDQLTTQPDFKWNKIQVYVLEQTSNSLFEPLHRITVFKTDSMCLQRTTSQSHQSLLPPLPSVIEKLATTISSKSTKTLMNSLADMLNKVICLWCSLSSNTSLLATIRISTESLRHKFHELHSCFGQVHIDWMTSFTTWLDKEMKSQQFFHLVPNQIQVLQSARSLFGRFTTPVPPGPFIVRLEPPAYLGGNYSVNTALSYLNSLYETLCDYFTGGTCEGTQIENIFNNCNTFVTRSVIRTAKSTFTLNEKNINSWKDFIFSHQGHTCGLIFKWFNDFFEPFFPTVPVTKPKPPRKAGH</sequence>
<keyword evidence="4" id="KW-1185">Reference proteome</keyword>
<proteinExistence type="predicted"/>